<gene>
    <name evidence="1" type="ORF">PN492_14355</name>
</gene>
<dbReference type="Gene3D" id="1.10.150.430">
    <property type="entry name" value="DUF3349, helical bundle"/>
    <property type="match status" value="1"/>
</dbReference>
<dbReference type="InterPro" id="IPR044918">
    <property type="entry name" value="DUF3349_helical"/>
</dbReference>
<comment type="caution">
    <text evidence="1">The sequence shown here is derived from an EMBL/GenBank/DDBJ whole genome shotgun (WGS) entry which is preliminary data.</text>
</comment>
<proteinExistence type="predicted"/>
<protein>
    <submittedName>
        <fullName evidence="1">Uncharacterized protein</fullName>
    </submittedName>
</protein>
<organism evidence="1 2">
    <name type="scientific">Dolichospermum circinale CS-537/01</name>
    <dbReference type="NCBI Taxonomy" id="3021739"/>
    <lineage>
        <taxon>Bacteria</taxon>
        <taxon>Bacillati</taxon>
        <taxon>Cyanobacteriota</taxon>
        <taxon>Cyanophyceae</taxon>
        <taxon>Nostocales</taxon>
        <taxon>Aphanizomenonaceae</taxon>
        <taxon>Dolichospermum</taxon>
        <taxon>Dolichospermum circinale</taxon>
    </lineage>
</organism>
<evidence type="ECO:0000313" key="2">
    <source>
        <dbReference type="Proteomes" id="UP001212123"/>
    </source>
</evidence>
<evidence type="ECO:0000313" key="1">
    <source>
        <dbReference type="EMBL" id="MDB9487714.1"/>
    </source>
</evidence>
<name>A0ABT5A8A4_9CYAN</name>
<dbReference type="EMBL" id="JAQMTU010000085">
    <property type="protein sequence ID" value="MDB9487714.1"/>
    <property type="molecule type" value="Genomic_DNA"/>
</dbReference>
<reference evidence="1 2" key="1">
    <citation type="submission" date="2023-01" db="EMBL/GenBank/DDBJ databases">
        <title>Genomes from the Australian National Cyanobacteria Reference Collection.</title>
        <authorList>
            <person name="Willis A."/>
            <person name="Lee E.M.F."/>
        </authorList>
    </citation>
    <scope>NUCLEOTIDE SEQUENCE [LARGE SCALE GENOMIC DNA]</scope>
    <source>
        <strain evidence="1 2">CS-537/01</strain>
    </source>
</reference>
<sequence length="107" mass="12573">MQITISPHLQSTYKLIQCAFPKGIEPQNYLPLLALLSEEMSDRNLAEVVAYYSGKDYSVVLNRHLRKKTKLWYNRIKSCIYPEIMSNIVEYIHNNPEESQRLLGLHY</sequence>
<dbReference type="Proteomes" id="UP001212123">
    <property type="component" value="Unassembled WGS sequence"/>
</dbReference>
<accession>A0ABT5A8A4</accession>
<keyword evidence="2" id="KW-1185">Reference proteome</keyword>
<feature type="non-terminal residue" evidence="1">
    <location>
        <position position="107"/>
    </location>
</feature>